<dbReference type="Proteomes" id="UP001500393">
    <property type="component" value="Unassembled WGS sequence"/>
</dbReference>
<reference evidence="2 3" key="1">
    <citation type="journal article" date="2019" name="Int. J. Syst. Evol. Microbiol.">
        <title>The Global Catalogue of Microorganisms (GCM) 10K type strain sequencing project: providing services to taxonomists for standard genome sequencing and annotation.</title>
        <authorList>
            <consortium name="The Broad Institute Genomics Platform"/>
            <consortium name="The Broad Institute Genome Sequencing Center for Infectious Disease"/>
            <person name="Wu L."/>
            <person name="Ma J."/>
        </authorList>
    </citation>
    <scope>NUCLEOTIDE SEQUENCE [LARGE SCALE GENOMIC DNA]</scope>
    <source>
        <strain evidence="2 3">JCM 14969</strain>
    </source>
</reference>
<sequence length="124" mass="12914">MGCHVPRLDPAHLLNYLKDNDVFRCAAWTRHLVILQDPGVSPNTNGLPGLPEVRSLAGATITFALVTCVVALIISAAAWALGNINGNAHYASKGRIGVIASLGAAILIGSANSLIRFFSGIIIG</sequence>
<name>A0ABN2DQS8_9ACTN</name>
<feature type="transmembrane region" description="Helical" evidence="1">
    <location>
        <begin position="56"/>
        <end position="84"/>
    </location>
</feature>
<keyword evidence="1" id="KW-1133">Transmembrane helix</keyword>
<dbReference type="EMBL" id="BAAAOS010000020">
    <property type="protein sequence ID" value="GAA1581179.1"/>
    <property type="molecule type" value="Genomic_DNA"/>
</dbReference>
<organism evidence="2 3">
    <name type="scientific">Kribbella sancticallisti</name>
    <dbReference type="NCBI Taxonomy" id="460087"/>
    <lineage>
        <taxon>Bacteria</taxon>
        <taxon>Bacillati</taxon>
        <taxon>Actinomycetota</taxon>
        <taxon>Actinomycetes</taxon>
        <taxon>Propionibacteriales</taxon>
        <taxon>Kribbellaceae</taxon>
        <taxon>Kribbella</taxon>
    </lineage>
</organism>
<comment type="caution">
    <text evidence="2">The sequence shown here is derived from an EMBL/GenBank/DDBJ whole genome shotgun (WGS) entry which is preliminary data.</text>
</comment>
<evidence type="ECO:0008006" key="4">
    <source>
        <dbReference type="Google" id="ProtNLM"/>
    </source>
</evidence>
<dbReference type="Pfam" id="PF19607">
    <property type="entry name" value="DUF6112"/>
    <property type="match status" value="1"/>
</dbReference>
<proteinExistence type="predicted"/>
<feature type="transmembrane region" description="Helical" evidence="1">
    <location>
        <begin position="96"/>
        <end position="123"/>
    </location>
</feature>
<accession>A0ABN2DQS8</accession>
<gene>
    <name evidence="2" type="ORF">GCM10009789_38810</name>
</gene>
<keyword evidence="1" id="KW-0472">Membrane</keyword>
<evidence type="ECO:0000313" key="3">
    <source>
        <dbReference type="Proteomes" id="UP001500393"/>
    </source>
</evidence>
<dbReference type="RefSeq" id="WP_344215761.1">
    <property type="nucleotide sequence ID" value="NZ_BAAAOS010000020.1"/>
</dbReference>
<evidence type="ECO:0000256" key="1">
    <source>
        <dbReference type="SAM" id="Phobius"/>
    </source>
</evidence>
<keyword evidence="3" id="KW-1185">Reference proteome</keyword>
<keyword evidence="1" id="KW-0812">Transmembrane</keyword>
<evidence type="ECO:0000313" key="2">
    <source>
        <dbReference type="EMBL" id="GAA1581179.1"/>
    </source>
</evidence>
<protein>
    <recommendedName>
        <fullName evidence="4">TrbC/VIRB2 family protein</fullName>
    </recommendedName>
</protein>
<dbReference type="InterPro" id="IPR046094">
    <property type="entry name" value="DUF6112"/>
</dbReference>